<proteinExistence type="predicted"/>
<sequence>MWMLVRANALGIETQPERGTRTLAASPDTAERGDPWRWTISLDETGARPGVEVSADPDHIRLETQQYSNGYTGLLHRPAGTQLVVAALAGEALVASAEGPWERWLRPGDVFVVEGEDDETLRLSLPAGEACVDVVSLAPVRAHALRWVP</sequence>
<comment type="caution">
    <text evidence="1">The sequence shown here is derived from an EMBL/GenBank/DDBJ whole genome shotgun (WGS) entry which is preliminary data.</text>
</comment>
<organism evidence="1 2">
    <name type="scientific">Arthrobacter terrae</name>
    <dbReference type="NCBI Taxonomy" id="2935737"/>
    <lineage>
        <taxon>Bacteria</taxon>
        <taxon>Bacillati</taxon>
        <taxon>Actinomycetota</taxon>
        <taxon>Actinomycetes</taxon>
        <taxon>Micrococcales</taxon>
        <taxon>Micrococcaceae</taxon>
        <taxon>Arthrobacter</taxon>
    </lineage>
</organism>
<dbReference type="Proteomes" id="UP000655366">
    <property type="component" value="Unassembled WGS sequence"/>
</dbReference>
<keyword evidence="2" id="KW-1185">Reference proteome</keyword>
<evidence type="ECO:0000313" key="2">
    <source>
        <dbReference type="Proteomes" id="UP000655366"/>
    </source>
</evidence>
<accession>A0A931CMH1</accession>
<dbReference type="EMBL" id="JADNYM010000004">
    <property type="protein sequence ID" value="MBG0738606.1"/>
    <property type="molecule type" value="Genomic_DNA"/>
</dbReference>
<reference evidence="1 2" key="1">
    <citation type="submission" date="2020-11" db="EMBL/GenBank/DDBJ databases">
        <title>Arthrobacter antarcticus sp. nov., isolated from Antarctic Soil.</title>
        <authorList>
            <person name="Li J."/>
        </authorList>
    </citation>
    <scope>NUCLEOTIDE SEQUENCE [LARGE SCALE GENOMIC DNA]</scope>
    <source>
        <strain evidence="1 2">Z1-20</strain>
    </source>
</reference>
<name>A0A931CMH1_9MICC</name>
<protein>
    <submittedName>
        <fullName evidence="1">Uncharacterized protein</fullName>
    </submittedName>
</protein>
<dbReference type="RefSeq" id="WP_196395538.1">
    <property type="nucleotide sequence ID" value="NZ_JADNYM010000004.1"/>
</dbReference>
<evidence type="ECO:0000313" key="1">
    <source>
        <dbReference type="EMBL" id="MBG0738606.1"/>
    </source>
</evidence>
<dbReference type="AlphaFoldDB" id="A0A931CMH1"/>
<gene>
    <name evidence="1" type="ORF">IV500_04115</name>
</gene>